<feature type="domain" description="DNA mismatch repair proteins mutS family" evidence="5">
    <location>
        <begin position="415"/>
        <end position="587"/>
    </location>
</feature>
<feature type="transmembrane region" description="Helical" evidence="4">
    <location>
        <begin position="26"/>
        <end position="47"/>
    </location>
</feature>
<keyword evidence="1" id="KW-0547">Nucleotide-binding</keyword>
<keyword evidence="7" id="KW-1185">Reference proteome</keyword>
<keyword evidence="4" id="KW-0472">Membrane</keyword>
<dbReference type="SMART" id="SM00534">
    <property type="entry name" value="MUTSac"/>
    <property type="match status" value="1"/>
</dbReference>
<accession>A0A9E7CTZ7</accession>
<evidence type="ECO:0000313" key="7">
    <source>
        <dbReference type="Proteomes" id="UP000831290"/>
    </source>
</evidence>
<dbReference type="KEGG" id="fbm:MQE35_07200"/>
<evidence type="ECO:0000256" key="3">
    <source>
        <dbReference type="ARBA" id="ARBA00023125"/>
    </source>
</evidence>
<dbReference type="GO" id="GO:0005524">
    <property type="term" value="F:ATP binding"/>
    <property type="evidence" value="ECO:0007669"/>
    <property type="project" value="UniProtKB-KW"/>
</dbReference>
<dbReference type="PANTHER" id="PTHR11361:SF99">
    <property type="entry name" value="DNA MISMATCH REPAIR PROTEIN"/>
    <property type="match status" value="1"/>
</dbReference>
<gene>
    <name evidence="6" type="ORF">MQE35_07200</name>
</gene>
<reference evidence="6" key="1">
    <citation type="submission" date="2022-03" db="EMBL/GenBank/DDBJ databases">
        <title>Description of Abyssus ytuae gen. nov., sp. nov., a novel member of the family Flavobacteriaceae isolated from the sediment of Mariana Trench.</title>
        <authorList>
            <person name="Zhang J."/>
            <person name="Xu X."/>
        </authorList>
    </citation>
    <scope>NUCLEOTIDE SEQUENCE</scope>
    <source>
        <strain evidence="6">MT3330</strain>
    </source>
</reference>
<keyword evidence="2" id="KW-0067">ATP-binding</keyword>
<dbReference type="InterPro" id="IPR045076">
    <property type="entry name" value="MutS"/>
</dbReference>
<feature type="transmembrane region" description="Helical" evidence="4">
    <location>
        <begin position="207"/>
        <end position="226"/>
    </location>
</feature>
<sequence>MTYPTEFYENQIKKISKKLSKKSQTLNFLSFIRLIVFLVTIYLVYYFSNYELWAFTTAVVGGSFFILLVSVYSNIKYQKNRLSMLLKINETELRAFNQDFSFLETGNEFANEEHYFSNDIDLFGDRSFFQYINRTGTSPGKKLLASILLSNNTADIEAKQEAVKEICDKPEWRQNFLSIAGLINAEVSVDTILSRIENYSPFITKKVARLPLIFSAISIIIIVLTFSGILPVIFLICNFITGLGITGYYLKKTTRLSWFTSKTQNIFEQYSRLIKCIESELFLSGLLKEERSNVFIKAKKASKSIKSFSNAIDALDQRNNIFVGLLGNGFFLWDLIQCYRIERWIKEHKKEIKYWFNCITYFDAYISLGNFAFNHPEYSYPGIVSNEILIDAQDLGHPLIKKGNLVPNNFILNKEKFFIITGANMAGKSTFLRTVSFFIVMANSGLPVNASKSIYSPVKLITSMRTSDSLSKEESYFFSELKRLKYIVEEVGENDYLIILDEILKGTNSKDKAEGSEKFIEKLASTTSAGIIATHDLSLCDLAEKNNKVENYYFDAYIKNDELSFDYKLKPGICKNMNASYLLKKMGVI</sequence>
<evidence type="ECO:0000256" key="2">
    <source>
        <dbReference type="ARBA" id="ARBA00022840"/>
    </source>
</evidence>
<dbReference type="InterPro" id="IPR000432">
    <property type="entry name" value="DNA_mismatch_repair_MutS_C"/>
</dbReference>
<keyword evidence="4" id="KW-0812">Transmembrane</keyword>
<dbReference type="Proteomes" id="UP000831290">
    <property type="component" value="Chromosome"/>
</dbReference>
<dbReference type="InterPro" id="IPR027417">
    <property type="entry name" value="P-loop_NTPase"/>
</dbReference>
<organism evidence="6 7">
    <name type="scientific">Abyssalbus ytuae</name>
    <dbReference type="NCBI Taxonomy" id="2926907"/>
    <lineage>
        <taxon>Bacteria</taxon>
        <taxon>Pseudomonadati</taxon>
        <taxon>Bacteroidota</taxon>
        <taxon>Flavobacteriia</taxon>
        <taxon>Flavobacteriales</taxon>
        <taxon>Flavobacteriaceae</taxon>
        <taxon>Abyssalbus</taxon>
    </lineage>
</organism>
<dbReference type="GO" id="GO:0005829">
    <property type="term" value="C:cytosol"/>
    <property type="evidence" value="ECO:0007669"/>
    <property type="project" value="TreeGrafter"/>
</dbReference>
<keyword evidence="3" id="KW-0238">DNA-binding</keyword>
<dbReference type="GO" id="GO:0140664">
    <property type="term" value="F:ATP-dependent DNA damage sensor activity"/>
    <property type="evidence" value="ECO:0007669"/>
    <property type="project" value="InterPro"/>
</dbReference>
<keyword evidence="4" id="KW-1133">Transmembrane helix</keyword>
<dbReference type="Gene3D" id="3.40.50.300">
    <property type="entry name" value="P-loop containing nucleotide triphosphate hydrolases"/>
    <property type="match status" value="1"/>
</dbReference>
<dbReference type="GO" id="GO:0006298">
    <property type="term" value="P:mismatch repair"/>
    <property type="evidence" value="ECO:0007669"/>
    <property type="project" value="InterPro"/>
</dbReference>
<evidence type="ECO:0000313" key="6">
    <source>
        <dbReference type="EMBL" id="UOB19076.1"/>
    </source>
</evidence>
<dbReference type="InterPro" id="IPR036187">
    <property type="entry name" value="DNA_mismatch_repair_MutS_sf"/>
</dbReference>
<feature type="transmembrane region" description="Helical" evidence="4">
    <location>
        <begin position="53"/>
        <end position="75"/>
    </location>
</feature>
<proteinExistence type="predicted"/>
<dbReference type="SUPFAM" id="SSF52540">
    <property type="entry name" value="P-loop containing nucleoside triphosphate hydrolases"/>
    <property type="match status" value="1"/>
</dbReference>
<evidence type="ECO:0000256" key="4">
    <source>
        <dbReference type="SAM" id="Phobius"/>
    </source>
</evidence>
<name>A0A9E7CTZ7_9FLAO</name>
<dbReference type="PANTHER" id="PTHR11361">
    <property type="entry name" value="DNA MISMATCH REPAIR PROTEIN MUTS FAMILY MEMBER"/>
    <property type="match status" value="1"/>
</dbReference>
<dbReference type="AlphaFoldDB" id="A0A9E7CTZ7"/>
<dbReference type="GO" id="GO:0030983">
    <property type="term" value="F:mismatched DNA binding"/>
    <property type="evidence" value="ECO:0007669"/>
    <property type="project" value="InterPro"/>
</dbReference>
<evidence type="ECO:0000259" key="5">
    <source>
        <dbReference type="SMART" id="SM00534"/>
    </source>
</evidence>
<dbReference type="EMBL" id="CP094358">
    <property type="protein sequence ID" value="UOB19076.1"/>
    <property type="molecule type" value="Genomic_DNA"/>
</dbReference>
<protein>
    <submittedName>
        <fullName evidence="6">DNA mismatch repair protein MutS</fullName>
    </submittedName>
</protein>
<dbReference type="SUPFAM" id="SSF48334">
    <property type="entry name" value="DNA repair protein MutS, domain III"/>
    <property type="match status" value="1"/>
</dbReference>
<dbReference type="RefSeq" id="WP_255845693.1">
    <property type="nucleotide sequence ID" value="NZ_CP094358.1"/>
</dbReference>
<dbReference type="Pfam" id="PF00488">
    <property type="entry name" value="MutS_V"/>
    <property type="match status" value="1"/>
</dbReference>
<evidence type="ECO:0000256" key="1">
    <source>
        <dbReference type="ARBA" id="ARBA00022741"/>
    </source>
</evidence>
<dbReference type="Gene3D" id="1.10.1420.10">
    <property type="match status" value="1"/>
</dbReference>